<name>A0A5B0PGH5_PUCGR</name>
<reference evidence="1 2" key="1">
    <citation type="submission" date="2019-05" db="EMBL/GenBank/DDBJ databases">
        <title>Emergence of the Ug99 lineage of the wheat stem rust pathogen through somatic hybridization.</title>
        <authorList>
            <person name="Li F."/>
            <person name="Upadhyaya N.M."/>
            <person name="Sperschneider J."/>
            <person name="Matny O."/>
            <person name="Nguyen-Phuc H."/>
            <person name="Mago R."/>
            <person name="Raley C."/>
            <person name="Miller M.E."/>
            <person name="Silverstein K.A.T."/>
            <person name="Henningsen E."/>
            <person name="Hirsch C.D."/>
            <person name="Visser B."/>
            <person name="Pretorius Z.A."/>
            <person name="Steffenson B.J."/>
            <person name="Schwessinger B."/>
            <person name="Dodds P.N."/>
            <person name="Figueroa M."/>
        </authorList>
    </citation>
    <scope>NUCLEOTIDE SEQUENCE [LARGE SCALE GENOMIC DNA]</scope>
    <source>
        <strain evidence="1 2">Ug99</strain>
    </source>
</reference>
<dbReference type="AlphaFoldDB" id="A0A5B0PGH5"/>
<protein>
    <submittedName>
        <fullName evidence="1">Uncharacterized protein</fullName>
    </submittedName>
</protein>
<gene>
    <name evidence="1" type="ORF">PGTUg99_019308</name>
</gene>
<organism evidence="1 2">
    <name type="scientific">Puccinia graminis f. sp. tritici</name>
    <dbReference type="NCBI Taxonomy" id="56615"/>
    <lineage>
        <taxon>Eukaryota</taxon>
        <taxon>Fungi</taxon>
        <taxon>Dikarya</taxon>
        <taxon>Basidiomycota</taxon>
        <taxon>Pucciniomycotina</taxon>
        <taxon>Pucciniomycetes</taxon>
        <taxon>Pucciniales</taxon>
        <taxon>Pucciniaceae</taxon>
        <taxon>Puccinia</taxon>
    </lineage>
</organism>
<comment type="caution">
    <text evidence="1">The sequence shown here is derived from an EMBL/GenBank/DDBJ whole genome shotgun (WGS) entry which is preliminary data.</text>
</comment>
<evidence type="ECO:0000313" key="2">
    <source>
        <dbReference type="Proteomes" id="UP000325313"/>
    </source>
</evidence>
<accession>A0A5B0PGH5</accession>
<evidence type="ECO:0000313" key="1">
    <source>
        <dbReference type="EMBL" id="KAA1100717.1"/>
    </source>
</evidence>
<dbReference type="Proteomes" id="UP000325313">
    <property type="component" value="Unassembled WGS sequence"/>
</dbReference>
<dbReference type="EMBL" id="VDEP01000339">
    <property type="protein sequence ID" value="KAA1100717.1"/>
    <property type="molecule type" value="Genomic_DNA"/>
</dbReference>
<proteinExistence type="predicted"/>
<sequence>MRTRFSGLSCVEHDAVTHVHAAVRRQLKQVRHKLRNVLLTGIVPNGEPTLPIIPNVTNLSRMVWRHLFPVHEQTSNAVVDRDVGGLLRIQIVYLRLATLVNYYAVGSRHISQWHQIDTRLRAHRALTNNFTNHWHRLLCAKDATLFGHEPRLEDVDLTQITVPSVAEVNARIAESNSA</sequence>